<evidence type="ECO:0000313" key="29">
    <source>
        <dbReference type="EMBL" id="EAS45500.1"/>
    </source>
</evidence>
<evidence type="ECO:0000256" key="19">
    <source>
        <dbReference type="ARBA" id="ARBA00031883"/>
    </source>
</evidence>
<dbReference type="InterPro" id="IPR000883">
    <property type="entry name" value="Cyt_C_Oxase_1"/>
</dbReference>
<keyword evidence="13 25" id="KW-0249">Electron transport</keyword>
<feature type="transmembrane region" description="Helical" evidence="27">
    <location>
        <begin position="380"/>
        <end position="401"/>
    </location>
</feature>
<feature type="domain" description="Cytochrome oxidase subunit I profile" evidence="28">
    <location>
        <begin position="39"/>
        <end position="559"/>
    </location>
</feature>
<dbReference type="PROSITE" id="PS00077">
    <property type="entry name" value="COX1_CUB"/>
    <property type="match status" value="1"/>
</dbReference>
<evidence type="ECO:0000256" key="21">
    <source>
        <dbReference type="ARBA" id="ARBA00032435"/>
    </source>
</evidence>
<evidence type="ECO:0000256" key="2">
    <source>
        <dbReference type="ARBA" id="ARBA00001973"/>
    </source>
</evidence>
<evidence type="ECO:0000256" key="11">
    <source>
        <dbReference type="ARBA" id="ARBA00022692"/>
    </source>
</evidence>
<evidence type="ECO:0000256" key="17">
    <source>
        <dbReference type="ARBA" id="ARBA00023136"/>
    </source>
</evidence>
<dbReference type="InterPro" id="IPR036927">
    <property type="entry name" value="Cyt_c_oxase-like_su1_sf"/>
</dbReference>
<keyword evidence="16" id="KW-0186">Copper</keyword>
<keyword evidence="12" id="KW-0479">Metal-binding</keyword>
<evidence type="ECO:0000256" key="1">
    <source>
        <dbReference type="ARBA" id="ARBA00001970"/>
    </source>
</evidence>
<feature type="transmembrane region" description="Helical" evidence="27">
    <location>
        <begin position="346"/>
        <end position="368"/>
    </location>
</feature>
<accession>Q1ZAJ2</accession>
<dbReference type="GO" id="GO:0020037">
    <property type="term" value="F:heme binding"/>
    <property type="evidence" value="ECO:0007669"/>
    <property type="project" value="InterPro"/>
</dbReference>
<evidence type="ECO:0000256" key="25">
    <source>
        <dbReference type="RuleBase" id="RU000370"/>
    </source>
</evidence>
<comment type="catalytic activity">
    <reaction evidence="24">
        <text>2 a ubiquinol + O2 + n H(+)(in) = 2 a ubiquinone + 2 H2O + n H(+)(out)</text>
        <dbReference type="Rhea" id="RHEA:30251"/>
        <dbReference type="Rhea" id="RHEA-COMP:9565"/>
        <dbReference type="Rhea" id="RHEA-COMP:9566"/>
        <dbReference type="ChEBI" id="CHEBI:15377"/>
        <dbReference type="ChEBI" id="CHEBI:15378"/>
        <dbReference type="ChEBI" id="CHEBI:15379"/>
        <dbReference type="ChEBI" id="CHEBI:16389"/>
        <dbReference type="ChEBI" id="CHEBI:17976"/>
        <dbReference type="EC" id="7.1.1.3"/>
    </reaction>
</comment>
<dbReference type="GO" id="GO:0005886">
    <property type="term" value="C:plasma membrane"/>
    <property type="evidence" value="ECO:0007669"/>
    <property type="project" value="UniProtKB-SubCell"/>
</dbReference>
<dbReference type="GO" id="GO:0046872">
    <property type="term" value="F:metal ion binding"/>
    <property type="evidence" value="ECO:0007669"/>
    <property type="project" value="UniProtKB-KW"/>
</dbReference>
<dbReference type="EC" id="7.1.1.3" evidence="5"/>
<feature type="transmembrane region" description="Helical" evidence="27">
    <location>
        <begin position="275"/>
        <end position="298"/>
    </location>
</feature>
<feature type="transmembrane region" description="Helical" evidence="27">
    <location>
        <begin position="457"/>
        <end position="479"/>
    </location>
</feature>
<evidence type="ECO:0000256" key="8">
    <source>
        <dbReference type="ARBA" id="ARBA00022475"/>
    </source>
</evidence>
<keyword evidence="11 25" id="KW-0812">Transmembrane</keyword>
<evidence type="ECO:0000256" key="26">
    <source>
        <dbReference type="SAM" id="MobiDB-lite"/>
    </source>
</evidence>
<feature type="transmembrane region" description="Helical" evidence="27">
    <location>
        <begin position="103"/>
        <end position="126"/>
    </location>
</feature>
<dbReference type="CDD" id="cd01662">
    <property type="entry name" value="Ubiquinol_Oxidase_I"/>
    <property type="match status" value="1"/>
</dbReference>
<dbReference type="RefSeq" id="WP_006228802.1">
    <property type="nucleotide sequence ID" value="NZ_CH724134.1"/>
</dbReference>
<dbReference type="Pfam" id="PF00115">
    <property type="entry name" value="COX1"/>
    <property type="match status" value="1"/>
</dbReference>
<gene>
    <name evidence="29" type="ORF">P3TCK_03966</name>
</gene>
<feature type="transmembrane region" description="Helical" evidence="27">
    <location>
        <begin position="16"/>
        <end position="38"/>
    </location>
</feature>
<evidence type="ECO:0000256" key="24">
    <source>
        <dbReference type="ARBA" id="ARBA00048190"/>
    </source>
</evidence>
<organism evidence="29 30">
    <name type="scientific">Photobacterium profundum 3TCK</name>
    <dbReference type="NCBI Taxonomy" id="314280"/>
    <lineage>
        <taxon>Bacteria</taxon>
        <taxon>Pseudomonadati</taxon>
        <taxon>Pseudomonadota</taxon>
        <taxon>Gammaproteobacteria</taxon>
        <taxon>Vibrionales</taxon>
        <taxon>Vibrionaceae</taxon>
        <taxon>Photobacterium</taxon>
    </lineage>
</organism>
<dbReference type="Gene3D" id="1.20.210.10">
    <property type="entry name" value="Cytochrome c oxidase-like, subunit I domain"/>
    <property type="match status" value="1"/>
</dbReference>
<evidence type="ECO:0000256" key="13">
    <source>
        <dbReference type="ARBA" id="ARBA00022982"/>
    </source>
</evidence>
<feature type="compositionally biased region" description="Acidic residues" evidence="26">
    <location>
        <begin position="668"/>
        <end position="679"/>
    </location>
</feature>
<evidence type="ECO:0000256" key="5">
    <source>
        <dbReference type="ARBA" id="ARBA00012941"/>
    </source>
</evidence>
<keyword evidence="7 25" id="KW-0813">Transport</keyword>
<evidence type="ECO:0000256" key="3">
    <source>
        <dbReference type="ARBA" id="ARBA00004651"/>
    </source>
</evidence>
<dbReference type="EMBL" id="AAPH01000001">
    <property type="protein sequence ID" value="EAS45500.1"/>
    <property type="molecule type" value="Genomic_DNA"/>
</dbReference>
<reference evidence="29 30" key="1">
    <citation type="submission" date="2006-03" db="EMBL/GenBank/DDBJ databases">
        <authorList>
            <person name="Bartlett D.H."/>
            <person name="Valle G."/>
            <person name="Lauro F.M."/>
            <person name="Vezzi A."/>
            <person name="Simonato F."/>
            <person name="Eloe E."/>
            <person name="Vitulo N."/>
            <person name="Stratton T.K."/>
            <person name="D'angelo M."/>
            <person name="Ferriera S."/>
            <person name="Johnson J."/>
            <person name="Kravitz S."/>
            <person name="Beeson K."/>
            <person name="Sutton G."/>
            <person name="Rogers Y."/>
            <person name="Friedman R."/>
            <person name="Frazier M."/>
            <person name="Venter J.C."/>
        </authorList>
    </citation>
    <scope>NUCLEOTIDE SEQUENCE [LARGE SCALE GENOMIC DNA]</scope>
    <source>
        <strain evidence="29 30">3TCK</strain>
    </source>
</reference>
<dbReference type="GO" id="GO:0015990">
    <property type="term" value="P:electron transport coupled proton transport"/>
    <property type="evidence" value="ECO:0007669"/>
    <property type="project" value="TreeGrafter"/>
</dbReference>
<dbReference type="NCBIfam" id="TIGR02843">
    <property type="entry name" value="CyoB"/>
    <property type="match status" value="1"/>
</dbReference>
<keyword evidence="17 27" id="KW-0472">Membrane</keyword>
<feature type="transmembrane region" description="Helical" evidence="27">
    <location>
        <begin position="596"/>
        <end position="615"/>
    </location>
</feature>
<dbReference type="GO" id="GO:0016682">
    <property type="term" value="F:oxidoreductase activity, acting on diphenols and related substances as donors, oxygen as acceptor"/>
    <property type="evidence" value="ECO:0007669"/>
    <property type="project" value="InterPro"/>
</dbReference>
<dbReference type="FunFam" id="1.20.210.10:FF:000002">
    <property type="entry name" value="Cytochrome o ubiquinol oxidase, subunit I"/>
    <property type="match status" value="1"/>
</dbReference>
<dbReference type="Proteomes" id="UP000003789">
    <property type="component" value="Unassembled WGS sequence"/>
</dbReference>
<evidence type="ECO:0000256" key="27">
    <source>
        <dbReference type="SAM" id="Phobius"/>
    </source>
</evidence>
<evidence type="ECO:0000256" key="4">
    <source>
        <dbReference type="ARBA" id="ARBA00009578"/>
    </source>
</evidence>
<feature type="transmembrane region" description="Helical" evidence="27">
    <location>
        <begin position="227"/>
        <end position="255"/>
    </location>
</feature>
<dbReference type="PROSITE" id="PS50855">
    <property type="entry name" value="COX1"/>
    <property type="match status" value="1"/>
</dbReference>
<evidence type="ECO:0000256" key="16">
    <source>
        <dbReference type="ARBA" id="ARBA00023008"/>
    </source>
</evidence>
<dbReference type="OrthoDB" id="9803294at2"/>
<comment type="cofactor">
    <cofactor evidence="22">
        <name>Fe(II)-heme o</name>
        <dbReference type="ChEBI" id="CHEBI:60530"/>
    </cofactor>
</comment>
<evidence type="ECO:0000256" key="10">
    <source>
        <dbReference type="ARBA" id="ARBA00022660"/>
    </source>
</evidence>
<name>Q1ZAJ2_9GAMM</name>
<evidence type="ECO:0000256" key="12">
    <source>
        <dbReference type="ARBA" id="ARBA00022723"/>
    </source>
</evidence>
<evidence type="ECO:0000313" key="30">
    <source>
        <dbReference type="Proteomes" id="UP000003789"/>
    </source>
</evidence>
<dbReference type="InterPro" id="IPR014207">
    <property type="entry name" value="Cyt_c_ubiqinol_oxidase_su1"/>
</dbReference>
<comment type="caution">
    <text evidence="29">The sequence shown here is derived from an EMBL/GenBank/DDBJ whole genome shotgun (WGS) entry which is preliminary data.</text>
</comment>
<evidence type="ECO:0000256" key="22">
    <source>
        <dbReference type="ARBA" id="ARBA00034455"/>
    </source>
</evidence>
<keyword evidence="10 25" id="KW-0679">Respiratory chain</keyword>
<evidence type="ECO:0000256" key="23">
    <source>
        <dbReference type="ARBA" id="ARBA00034513"/>
    </source>
</evidence>
<dbReference type="GO" id="GO:0009060">
    <property type="term" value="P:aerobic respiration"/>
    <property type="evidence" value="ECO:0007669"/>
    <property type="project" value="InterPro"/>
</dbReference>
<feature type="transmembrane region" description="Helical" evidence="27">
    <location>
        <begin position="491"/>
        <end position="518"/>
    </location>
</feature>
<evidence type="ECO:0000256" key="9">
    <source>
        <dbReference type="ARBA" id="ARBA00022617"/>
    </source>
</evidence>
<feature type="transmembrane region" description="Helical" evidence="27">
    <location>
        <begin position="146"/>
        <end position="170"/>
    </location>
</feature>
<evidence type="ECO:0000259" key="28">
    <source>
        <dbReference type="PROSITE" id="PS50855"/>
    </source>
</evidence>
<dbReference type="PANTHER" id="PTHR10422">
    <property type="entry name" value="CYTOCHROME C OXIDASE SUBUNIT 1"/>
    <property type="match status" value="1"/>
</dbReference>
<dbReference type="GO" id="GO:0004129">
    <property type="term" value="F:cytochrome-c oxidase activity"/>
    <property type="evidence" value="ECO:0007669"/>
    <property type="project" value="InterPro"/>
</dbReference>
<dbReference type="PRINTS" id="PR01165">
    <property type="entry name" value="CYCOXIDASEI"/>
</dbReference>
<feature type="transmembrane region" description="Helical" evidence="27">
    <location>
        <begin position="310"/>
        <end position="334"/>
    </location>
</feature>
<feature type="region of interest" description="Disordered" evidence="26">
    <location>
        <begin position="659"/>
        <end position="679"/>
    </location>
</feature>
<evidence type="ECO:0000256" key="18">
    <source>
        <dbReference type="ARBA" id="ARBA00030075"/>
    </source>
</evidence>
<dbReference type="InterPro" id="IPR023615">
    <property type="entry name" value="Cyt_c_Oxase_su1_BS"/>
</dbReference>
<evidence type="ECO:0000256" key="7">
    <source>
        <dbReference type="ARBA" id="ARBA00022448"/>
    </source>
</evidence>
<comment type="cofactor">
    <cofactor evidence="2">
        <name>Cu(2+)</name>
        <dbReference type="ChEBI" id="CHEBI:29036"/>
    </cofactor>
</comment>
<dbReference type="GO" id="GO:0022904">
    <property type="term" value="P:respiratory electron transport chain"/>
    <property type="evidence" value="ECO:0007669"/>
    <property type="project" value="TreeGrafter"/>
</dbReference>
<dbReference type="AlphaFoldDB" id="Q1ZAJ2"/>
<keyword evidence="15" id="KW-0408">Iron</keyword>
<dbReference type="InterPro" id="IPR023616">
    <property type="entry name" value="Cyt_c_oxase-like_su1_dom"/>
</dbReference>
<feature type="transmembrane region" description="Helical" evidence="27">
    <location>
        <begin position="413"/>
        <end position="436"/>
    </location>
</feature>
<evidence type="ECO:0000256" key="15">
    <source>
        <dbReference type="ARBA" id="ARBA00023004"/>
    </source>
</evidence>
<dbReference type="HOGENOM" id="CLU_011899_7_1_6"/>
<dbReference type="PANTHER" id="PTHR10422:SF35">
    <property type="entry name" value="CYTOCHROME BO(3) UBIQUINOL OXIDASE SUBUNIT 1"/>
    <property type="match status" value="1"/>
</dbReference>
<feature type="transmembrane region" description="Helical" evidence="27">
    <location>
        <begin position="59"/>
        <end position="79"/>
    </location>
</feature>
<sequence>MFGRLSIEAIPFDVPIVMVTLTAIALIGAAVVGLITYYGKWQYLWSEWFTSIDHKKIGIMYIVVAFVMMVRGFADAVMMRSQQLLSAAGEGGYLPPHHYDQIFTAHGVIMIFFMAMPFIIGLMNIVVPLQIGARDVAFPFLNNLSFWLFIVGVVLINLSLGVGEFARTGWLAYPPLSEQQFSPGVGVDYWIWALQISGIGTTLSGVNFFTTILRMRTPSMPMMKMPVFTWASLCANVLIIISFPILTVTIALLTLDRYVGTHFFTNELGGNMMMYINLIWAWGHPEVYILVLPVFGVFSEVVATFSRKKLFGYTSLVWATVVITILSFVVWLHHFFTMGSGANVNAFFGISTMIISIPTGVKIFNWLFTMYRGRIEFTTPMLWTLGFMITFTVGGMTGVLLSVPGANFVLHNSLFLIAHFHNVIIGGVVFGCFAGFAYWFPKATGFTLNEMWGKRAFWFWIIGFFVAFMPLYALGFMGMTRRLSQNIDPQFLPLLAVAAFGAALIMCGIICQVTQIVVSIRDRESNRDITGDPWGARTFEWSTSSPPPFYNFAKLPKGDVLDGYWYEKQAALLSPKSETADEEYQPIHMPRNTATGIYIAGFSLIFGFAMIWYIWWLAGVGLLGMVGAWIAHSFNEDTDYYVTADEVRDIEMAHKARVAAGQSKPTTDENDGLEVDYVR</sequence>
<evidence type="ECO:0000256" key="20">
    <source>
        <dbReference type="ARBA" id="ARBA00032190"/>
    </source>
</evidence>
<evidence type="ECO:0000256" key="6">
    <source>
        <dbReference type="ARBA" id="ARBA00014691"/>
    </source>
</evidence>
<dbReference type="GO" id="GO:0009486">
    <property type="term" value="F:cytochrome bo3 ubiquinol oxidase activity"/>
    <property type="evidence" value="ECO:0007669"/>
    <property type="project" value="UniProtKB-EC"/>
</dbReference>
<evidence type="ECO:0000256" key="14">
    <source>
        <dbReference type="ARBA" id="ARBA00022989"/>
    </source>
</evidence>
<comment type="cofactor">
    <cofactor evidence="1">
        <name>heme b</name>
        <dbReference type="ChEBI" id="CHEBI:60344"/>
    </cofactor>
</comment>
<comment type="subunit">
    <text evidence="23">The cytochrome bo(3) ubiquinol oxidase complex is a heterooctamer of two A chains, two B chains, two C chains and two D chains.</text>
</comment>
<comment type="similarity">
    <text evidence="4 25">Belongs to the heme-copper respiratory oxidase family.</text>
</comment>
<proteinExistence type="inferred from homology"/>
<protein>
    <recommendedName>
        <fullName evidence="6">Cytochrome bo(3) ubiquinol oxidase subunit 1</fullName>
        <ecNumber evidence="5">7.1.1.3</ecNumber>
    </recommendedName>
    <alternativeName>
        <fullName evidence="20">Cytochrome o ubiquinol oxidase subunit 1</fullName>
    </alternativeName>
    <alternativeName>
        <fullName evidence="18">Oxidase bo(3) subunit 1</fullName>
    </alternativeName>
    <alternativeName>
        <fullName evidence="21">Ubiquinol oxidase polypeptide I</fullName>
    </alternativeName>
    <alternativeName>
        <fullName evidence="19">Ubiquinol oxidase subunit 1</fullName>
    </alternativeName>
</protein>
<dbReference type="SUPFAM" id="SSF81442">
    <property type="entry name" value="Cytochrome c oxidase subunit I-like"/>
    <property type="match status" value="1"/>
</dbReference>
<feature type="transmembrane region" description="Helical" evidence="27">
    <location>
        <begin position="190"/>
        <end position="215"/>
    </location>
</feature>
<comment type="subcellular location">
    <subcellularLocation>
        <location evidence="3">Cell membrane</location>
        <topology evidence="3">Multi-pass membrane protein</topology>
    </subcellularLocation>
</comment>
<keyword evidence="8" id="KW-1003">Cell membrane</keyword>
<keyword evidence="9 25" id="KW-0349">Heme</keyword>
<keyword evidence="14 27" id="KW-1133">Transmembrane helix</keyword>